<feature type="domain" description="Transport-associated OB type 2" evidence="1">
    <location>
        <begin position="65"/>
        <end position="143"/>
    </location>
</feature>
<dbReference type="AlphaFoldDB" id="A0A6L6IWH1"/>
<organism evidence="2 3">
    <name type="scientific">Paracoccus shanxieyensis</name>
    <dbReference type="NCBI Taxonomy" id="2675752"/>
    <lineage>
        <taxon>Bacteria</taxon>
        <taxon>Pseudomonadati</taxon>
        <taxon>Pseudomonadota</taxon>
        <taxon>Alphaproteobacteria</taxon>
        <taxon>Rhodobacterales</taxon>
        <taxon>Paracoccaceae</taxon>
        <taxon>Paracoccus</taxon>
    </lineage>
</organism>
<protein>
    <submittedName>
        <fullName evidence="2">TOBE domain-containing protein</fullName>
    </submittedName>
</protein>
<evidence type="ECO:0000259" key="1">
    <source>
        <dbReference type="Pfam" id="PF08402"/>
    </source>
</evidence>
<evidence type="ECO:0000313" key="3">
    <source>
        <dbReference type="Proteomes" id="UP000478740"/>
    </source>
</evidence>
<accession>A0A6L6IWH1</accession>
<dbReference type="Pfam" id="PF08402">
    <property type="entry name" value="TOBE_2"/>
    <property type="match status" value="1"/>
</dbReference>
<dbReference type="GO" id="GO:0005524">
    <property type="term" value="F:ATP binding"/>
    <property type="evidence" value="ECO:0007669"/>
    <property type="project" value="InterPro"/>
</dbReference>
<dbReference type="GO" id="GO:0043190">
    <property type="term" value="C:ATP-binding cassette (ABC) transporter complex"/>
    <property type="evidence" value="ECO:0007669"/>
    <property type="project" value="InterPro"/>
</dbReference>
<dbReference type="SUPFAM" id="SSF50331">
    <property type="entry name" value="MOP-like"/>
    <property type="match status" value="1"/>
</dbReference>
<dbReference type="GO" id="GO:0022857">
    <property type="term" value="F:transmembrane transporter activity"/>
    <property type="evidence" value="ECO:0007669"/>
    <property type="project" value="InterPro"/>
</dbReference>
<dbReference type="EMBL" id="WMII01000005">
    <property type="protein sequence ID" value="MTH63981.1"/>
    <property type="molecule type" value="Genomic_DNA"/>
</dbReference>
<dbReference type="InterPro" id="IPR013611">
    <property type="entry name" value="Transp-assoc_OB_typ2"/>
</dbReference>
<proteinExistence type="predicted"/>
<reference evidence="2 3" key="1">
    <citation type="submission" date="2019-11" db="EMBL/GenBank/DDBJ databases">
        <authorList>
            <person name="Dong K."/>
        </authorList>
    </citation>
    <scope>NUCLEOTIDE SEQUENCE [LARGE SCALE GENOMIC DNA]</scope>
    <source>
        <strain evidence="2 3">DK608</strain>
    </source>
</reference>
<keyword evidence="3" id="KW-1185">Reference proteome</keyword>
<dbReference type="Proteomes" id="UP000478740">
    <property type="component" value="Unassembled WGS sequence"/>
</dbReference>
<gene>
    <name evidence="2" type="ORF">GL284_06850</name>
</gene>
<dbReference type="InterPro" id="IPR008995">
    <property type="entry name" value="Mo/tungstate-bd_C_term_dom"/>
</dbReference>
<comment type="caution">
    <text evidence="2">The sequence shown here is derived from an EMBL/GenBank/DDBJ whole genome shotgun (WGS) entry which is preliminary data.</text>
</comment>
<dbReference type="RefSeq" id="WP_155043854.1">
    <property type="nucleotide sequence ID" value="NZ_WMIH01000004.1"/>
</dbReference>
<sequence>MSRGFRRCRFFVEQPFGELRGRTEIGAQGWFTADHGRATLRFADGTELADVPLHGAGQPGALAELMLRPERIELSRAAGPDGASLPVIVEDVTFLGNNSTISARTGWGDPLSVRLNFGHPMLGAVAAGDRLHVRWQPQDAHAFIR</sequence>
<name>A0A6L6IWH1_9RHOB</name>
<evidence type="ECO:0000313" key="2">
    <source>
        <dbReference type="EMBL" id="MTH63981.1"/>
    </source>
</evidence>